<dbReference type="EMBL" id="JACCBN010000001">
    <property type="protein sequence ID" value="NYD34388.1"/>
    <property type="molecule type" value="Genomic_DNA"/>
</dbReference>
<dbReference type="InterPro" id="IPR012334">
    <property type="entry name" value="Pectin_lyas_fold"/>
</dbReference>
<evidence type="ECO:0000256" key="1">
    <source>
        <dbReference type="SAM" id="MobiDB-lite"/>
    </source>
</evidence>
<evidence type="ECO:0000256" key="2">
    <source>
        <dbReference type="SAM" id="SignalP"/>
    </source>
</evidence>
<feature type="signal peptide" evidence="2">
    <location>
        <begin position="1"/>
        <end position="21"/>
    </location>
</feature>
<keyword evidence="6" id="KW-1185">Reference proteome</keyword>
<feature type="chain" id="PRO_5038547979" description="Pectate lyase-like protein" evidence="2">
    <location>
        <begin position="22"/>
        <end position="428"/>
    </location>
</feature>
<dbReference type="InterPro" id="IPR024535">
    <property type="entry name" value="RHGA/B-epi-like_pectate_lyase"/>
</dbReference>
<dbReference type="Pfam" id="PF13229">
    <property type="entry name" value="Beta_helix"/>
    <property type="match status" value="1"/>
</dbReference>
<proteinExistence type="predicted"/>
<feature type="region of interest" description="Disordered" evidence="1">
    <location>
        <begin position="35"/>
        <end position="56"/>
    </location>
</feature>
<evidence type="ECO:0000259" key="3">
    <source>
        <dbReference type="Pfam" id="PF12708"/>
    </source>
</evidence>
<comment type="caution">
    <text evidence="5">The sequence shown here is derived from an EMBL/GenBank/DDBJ whole genome shotgun (WGS) entry which is preliminary data.</text>
</comment>
<dbReference type="Gene3D" id="2.160.20.10">
    <property type="entry name" value="Single-stranded right-handed beta-helix, Pectin lyase-like"/>
    <property type="match status" value="1"/>
</dbReference>
<gene>
    <name evidence="5" type="ORF">BJ983_000490</name>
</gene>
<feature type="domain" description="Rhamnogalacturonase A/B/Epimerase-like pectate lyase" evidence="3">
    <location>
        <begin position="63"/>
        <end position="146"/>
    </location>
</feature>
<evidence type="ECO:0000313" key="6">
    <source>
        <dbReference type="Proteomes" id="UP000535890"/>
    </source>
</evidence>
<dbReference type="SUPFAM" id="SSF51126">
    <property type="entry name" value="Pectin lyase-like"/>
    <property type="match status" value="1"/>
</dbReference>
<organism evidence="5 6">
    <name type="scientific">Actinomycetospora corticicola</name>
    <dbReference type="NCBI Taxonomy" id="663602"/>
    <lineage>
        <taxon>Bacteria</taxon>
        <taxon>Bacillati</taxon>
        <taxon>Actinomycetota</taxon>
        <taxon>Actinomycetes</taxon>
        <taxon>Pseudonocardiales</taxon>
        <taxon>Pseudonocardiaceae</taxon>
        <taxon>Actinomycetospora</taxon>
    </lineage>
</organism>
<accession>A0A7Y9J3T3</accession>
<dbReference type="InterPro" id="IPR039448">
    <property type="entry name" value="Beta_helix"/>
</dbReference>
<dbReference type="Proteomes" id="UP000535890">
    <property type="component" value="Unassembled WGS sequence"/>
</dbReference>
<feature type="domain" description="Right handed beta helix" evidence="4">
    <location>
        <begin position="197"/>
        <end position="342"/>
    </location>
</feature>
<dbReference type="PROSITE" id="PS51318">
    <property type="entry name" value="TAT"/>
    <property type="match status" value="1"/>
</dbReference>
<dbReference type="InterPro" id="IPR006311">
    <property type="entry name" value="TAT_signal"/>
</dbReference>
<name>A0A7Y9J3T3_9PSEU</name>
<reference evidence="5 6" key="1">
    <citation type="submission" date="2020-07" db="EMBL/GenBank/DDBJ databases">
        <title>Sequencing the genomes of 1000 actinobacteria strains.</title>
        <authorList>
            <person name="Klenk H.-P."/>
        </authorList>
    </citation>
    <scope>NUCLEOTIDE SEQUENCE [LARGE SCALE GENOMIC DNA]</scope>
    <source>
        <strain evidence="5 6">DSM 45772</strain>
    </source>
</reference>
<keyword evidence="2" id="KW-0732">Signal</keyword>
<dbReference type="Pfam" id="PF12708">
    <property type="entry name" value="Pect-lyase_RHGA_epim"/>
    <property type="match status" value="1"/>
</dbReference>
<dbReference type="SMART" id="SM00710">
    <property type="entry name" value="PbH1"/>
    <property type="match status" value="6"/>
</dbReference>
<dbReference type="RefSeq" id="WP_218890064.1">
    <property type="nucleotide sequence ID" value="NZ_BAABHP010000030.1"/>
</dbReference>
<sequence length="428" mass="43933">MTPFPALSRRRVLTTTMAAGAAVVGTAACASLVGSRPTGPPAADPDLPRPTGAPLRRGTVHDVRAAGATGDGVTDDAAAFARALAAAGPGDTVFVPAGTYHLVLPQPLTVSTGVLFAGEPGRSVLRMTPRATAAIVVGGADCGLDGLELARAGDVETVLLRVGQVDRLTLSRLVFSGAADVWESFCHGIQLGVAGDTSTALVLRDSLLHRLTYGLYQANDSPAVTTGVEVAGCTFARNANTDLEFNSPSGSFRRVRVHDNTFRDNDSPGFAVGIAYCADVTVTRCSMTNYRMEAVHVEDWSSDVAVTDNRMTACGLSEFAFVQVIQGCTRVVVRGNTFDATANTSDIAVVNALAGGRGDTAGGRPVVPPTAVTVTGNEFRLSTDVVAVAFRGVDGGSITGNRVAGLSLDDALVLDGATRIAVGSNAAD</sequence>
<dbReference type="InterPro" id="IPR006626">
    <property type="entry name" value="PbH1"/>
</dbReference>
<evidence type="ECO:0000259" key="4">
    <source>
        <dbReference type="Pfam" id="PF13229"/>
    </source>
</evidence>
<protein>
    <recommendedName>
        <fullName evidence="7">Pectate lyase-like protein</fullName>
    </recommendedName>
</protein>
<evidence type="ECO:0008006" key="7">
    <source>
        <dbReference type="Google" id="ProtNLM"/>
    </source>
</evidence>
<evidence type="ECO:0000313" key="5">
    <source>
        <dbReference type="EMBL" id="NYD34388.1"/>
    </source>
</evidence>
<dbReference type="AlphaFoldDB" id="A0A7Y9J3T3"/>
<dbReference type="InterPro" id="IPR011050">
    <property type="entry name" value="Pectin_lyase_fold/virulence"/>
</dbReference>